<dbReference type="Gene3D" id="2.30.29.30">
    <property type="entry name" value="Pleckstrin-homology domain (PH domain)/Phosphotyrosine-binding domain (PTB)"/>
    <property type="match status" value="1"/>
</dbReference>
<evidence type="ECO:0000256" key="1">
    <source>
        <dbReference type="ARBA" id="ARBA00004496"/>
    </source>
</evidence>
<dbReference type="InterPro" id="IPR011993">
    <property type="entry name" value="PH-like_dom_sf"/>
</dbReference>
<evidence type="ECO:0000256" key="2">
    <source>
        <dbReference type="ARBA" id="ARBA00008778"/>
    </source>
</evidence>
<dbReference type="InterPro" id="IPR010334">
    <property type="entry name" value="Dcp1"/>
</dbReference>
<dbReference type="OrthoDB" id="440673at2759"/>
<accession>A0A2G5UDG4</accession>
<dbReference type="PROSITE" id="PS50097">
    <property type="entry name" value="BTB"/>
    <property type="match status" value="1"/>
</dbReference>
<name>A0A2G5UDG4_9PELO</name>
<dbReference type="EMBL" id="PDUG01000004">
    <property type="protein sequence ID" value="PIC37597.1"/>
    <property type="molecule type" value="Genomic_DNA"/>
</dbReference>
<dbReference type="GO" id="GO:0005737">
    <property type="term" value="C:cytoplasm"/>
    <property type="evidence" value="ECO:0007669"/>
    <property type="project" value="UniProtKB-SubCell"/>
</dbReference>
<dbReference type="PANTHER" id="PTHR22743:SF165">
    <property type="entry name" value="BTB AND MATH DOMAIN CONTAINING-RELATED"/>
    <property type="match status" value="1"/>
</dbReference>
<comment type="subcellular location">
    <subcellularLocation>
        <location evidence="1">Cytoplasm</location>
    </subcellularLocation>
</comment>
<dbReference type="CDD" id="cd09804">
    <property type="entry name" value="Dcp1"/>
    <property type="match status" value="1"/>
</dbReference>
<dbReference type="FunFam" id="2.30.29.30:FF:000739">
    <property type="entry name" value="mRNA DeCAPping enzyme"/>
    <property type="match status" value="1"/>
</dbReference>
<keyword evidence="3" id="KW-0963">Cytoplasm</keyword>
<dbReference type="SUPFAM" id="SSF50729">
    <property type="entry name" value="PH domain-like"/>
    <property type="match status" value="1"/>
</dbReference>
<dbReference type="GO" id="GO:0008047">
    <property type="term" value="F:enzyme activator activity"/>
    <property type="evidence" value="ECO:0007669"/>
    <property type="project" value="InterPro"/>
</dbReference>
<dbReference type="Gene3D" id="3.30.710.10">
    <property type="entry name" value="Potassium Channel Kv1.1, Chain A"/>
    <property type="match status" value="1"/>
</dbReference>
<dbReference type="SUPFAM" id="SSF54695">
    <property type="entry name" value="POZ domain"/>
    <property type="match status" value="1"/>
</dbReference>
<dbReference type="SMART" id="SM00225">
    <property type="entry name" value="BTB"/>
    <property type="match status" value="1"/>
</dbReference>
<proteinExistence type="inferred from homology"/>
<feature type="domain" description="BTB" evidence="5">
    <location>
        <begin position="361"/>
        <end position="428"/>
    </location>
</feature>
<dbReference type="PANTHER" id="PTHR22743">
    <property type="entry name" value="MEPRIN/TRAF-LIKE MATH FAMILY-C.ELEGANS"/>
    <property type="match status" value="1"/>
</dbReference>
<dbReference type="AlphaFoldDB" id="A0A2G5UDG4"/>
<feature type="region of interest" description="Disordered" evidence="4">
    <location>
        <begin position="151"/>
        <end position="176"/>
    </location>
</feature>
<keyword evidence="7" id="KW-1185">Reference proteome</keyword>
<dbReference type="Pfam" id="PF06058">
    <property type="entry name" value="DCP1"/>
    <property type="match status" value="1"/>
</dbReference>
<protein>
    <recommendedName>
        <fullName evidence="5">BTB domain-containing protein</fullName>
    </recommendedName>
</protein>
<organism evidence="6 7">
    <name type="scientific">Caenorhabditis nigoni</name>
    <dbReference type="NCBI Taxonomy" id="1611254"/>
    <lineage>
        <taxon>Eukaryota</taxon>
        <taxon>Metazoa</taxon>
        <taxon>Ecdysozoa</taxon>
        <taxon>Nematoda</taxon>
        <taxon>Chromadorea</taxon>
        <taxon>Rhabditida</taxon>
        <taxon>Rhabditina</taxon>
        <taxon>Rhabditomorpha</taxon>
        <taxon>Rhabditoidea</taxon>
        <taxon>Rhabditidae</taxon>
        <taxon>Peloderinae</taxon>
        <taxon>Caenorhabditis</taxon>
    </lineage>
</organism>
<dbReference type="InterPro" id="IPR000210">
    <property type="entry name" value="BTB/POZ_dom"/>
</dbReference>
<dbReference type="Proteomes" id="UP000230233">
    <property type="component" value="Chromosome IV"/>
</dbReference>
<reference evidence="7" key="1">
    <citation type="submission" date="2017-10" db="EMBL/GenBank/DDBJ databases">
        <title>Rapid genome shrinkage in a self-fertile nematode reveals novel sperm competition proteins.</title>
        <authorList>
            <person name="Yin D."/>
            <person name="Schwarz E.M."/>
            <person name="Thomas C.G."/>
            <person name="Felde R.L."/>
            <person name="Korf I.F."/>
            <person name="Cutter A.D."/>
            <person name="Schartner C.M."/>
            <person name="Ralston E.J."/>
            <person name="Meyer B.J."/>
            <person name="Haag E.S."/>
        </authorList>
    </citation>
    <scope>NUCLEOTIDE SEQUENCE [LARGE SCALE GENOMIC DNA]</scope>
    <source>
        <strain evidence="7">JU1422</strain>
    </source>
</reference>
<dbReference type="GO" id="GO:0000290">
    <property type="term" value="P:deadenylation-dependent decapping of nuclear-transcribed mRNA"/>
    <property type="evidence" value="ECO:0007669"/>
    <property type="project" value="InterPro"/>
</dbReference>
<evidence type="ECO:0000259" key="5">
    <source>
        <dbReference type="PROSITE" id="PS50097"/>
    </source>
</evidence>
<gene>
    <name evidence="6" type="primary">Cnig_chr_IV.g16170</name>
    <name evidence="6" type="ORF">B9Z55_016170</name>
</gene>
<evidence type="ECO:0000313" key="6">
    <source>
        <dbReference type="EMBL" id="PIC37597.1"/>
    </source>
</evidence>
<comment type="caution">
    <text evidence="6">The sequence shown here is derived from an EMBL/GenBank/DDBJ whole genome shotgun (WGS) entry which is preliminary data.</text>
</comment>
<evidence type="ECO:0000256" key="4">
    <source>
        <dbReference type="SAM" id="MobiDB-lite"/>
    </source>
</evidence>
<dbReference type="InterPro" id="IPR011333">
    <property type="entry name" value="SKP1/BTB/POZ_sf"/>
</dbReference>
<sequence length="507" mass="56588">MADAKKRAAAAELAAKNLLRLQKIDIAASKILDKIPFVAIYRIDPVKKEWMNSNCEGTLFVYQRADRPYFSFLIANRNDLFHRATAPDFIEPLTLNHILRHDGNFIYFHKDTNSIQALWFAQVEDAQRIAALLQKLVDKLKGSTTEQAKAAAASSNKASPAPQLSTPVPTSAPAPTSKTIDLLQMIKSAQNSSKPTIAVKDSPPAISTPAPEQMPALLQKLMLKEPGLAMSADELERDLLKTAKPHRNHLLQDFANSPSAISLAAISTKSVHGSEGDQDVDVAEGEILEPLDASFVVGSGIETPVLNKEQHETNPNEPLWTFKHEINARMTFDSKIEILQMSGSEVPKRKKFDDDVAKKFSDVVLVAGGQEFYVNKMYLSLHSTYFESLFSGTFAESEKSIIELKDIDPRDLENFLELIHGDLLLEDSTVVGILKLADYLDAKRAIERCEHFLLENSKYSTKDKLNLAIQYKLKALKTKSIAELITHADFLHHTIWKELLKIPKIHE</sequence>
<evidence type="ECO:0000256" key="3">
    <source>
        <dbReference type="ARBA" id="ARBA00022490"/>
    </source>
</evidence>
<dbReference type="CDD" id="cd18186">
    <property type="entry name" value="BTB_POZ_ZBTB_KLHL-like"/>
    <property type="match status" value="1"/>
</dbReference>
<comment type="similarity">
    <text evidence="2">Belongs to the DCP1 family.</text>
</comment>
<dbReference type="Pfam" id="PF00651">
    <property type="entry name" value="BTB"/>
    <property type="match status" value="1"/>
</dbReference>
<evidence type="ECO:0000313" key="7">
    <source>
        <dbReference type="Proteomes" id="UP000230233"/>
    </source>
</evidence>
<dbReference type="InterPro" id="IPR052664">
    <property type="entry name" value="BTB-MATH_domain_protein"/>
</dbReference>
<dbReference type="STRING" id="1611254.A0A2G5UDG4"/>